<keyword evidence="1" id="KW-0812">Transmembrane</keyword>
<gene>
    <name evidence="2" type="ORF">KI387_021388</name>
</gene>
<evidence type="ECO:0000313" key="2">
    <source>
        <dbReference type="EMBL" id="KAH9319619.1"/>
    </source>
</evidence>
<name>A0AA38GD95_TAXCH</name>
<feature type="transmembrane region" description="Helical" evidence="1">
    <location>
        <begin position="142"/>
        <end position="166"/>
    </location>
</feature>
<accession>A0AA38GD95</accession>
<dbReference type="Proteomes" id="UP000824469">
    <property type="component" value="Unassembled WGS sequence"/>
</dbReference>
<dbReference type="AlphaFoldDB" id="A0AA38GD95"/>
<dbReference type="EMBL" id="JAHRHJ020000004">
    <property type="protein sequence ID" value="KAH9319619.1"/>
    <property type="molecule type" value="Genomic_DNA"/>
</dbReference>
<evidence type="ECO:0000256" key="1">
    <source>
        <dbReference type="SAM" id="Phobius"/>
    </source>
</evidence>
<reference evidence="2 3" key="1">
    <citation type="journal article" date="2021" name="Nat. Plants">
        <title>The Taxus genome provides insights into paclitaxel biosynthesis.</title>
        <authorList>
            <person name="Xiong X."/>
            <person name="Gou J."/>
            <person name="Liao Q."/>
            <person name="Li Y."/>
            <person name="Zhou Q."/>
            <person name="Bi G."/>
            <person name="Li C."/>
            <person name="Du R."/>
            <person name="Wang X."/>
            <person name="Sun T."/>
            <person name="Guo L."/>
            <person name="Liang H."/>
            <person name="Lu P."/>
            <person name="Wu Y."/>
            <person name="Zhang Z."/>
            <person name="Ro D.K."/>
            <person name="Shang Y."/>
            <person name="Huang S."/>
            <person name="Yan J."/>
        </authorList>
    </citation>
    <scope>NUCLEOTIDE SEQUENCE [LARGE SCALE GENOMIC DNA]</scope>
    <source>
        <strain evidence="2">Ta-2019</strain>
    </source>
</reference>
<comment type="caution">
    <text evidence="2">The sequence shown here is derived from an EMBL/GenBank/DDBJ whole genome shotgun (WGS) entry which is preliminary data.</text>
</comment>
<sequence>MLSVWSYTILLLLGKQGPFITLLAVLQGWCILRLQNTLKKNKEADGSKSDLISDPLPVIQWNLFAVQLFFCTGHRCTFDGLRYGAAFIGFDNFNIIRQGVLLALDTFGVSHILPVFGLPLLVTKKHPHVRYDKHRELFLLQIVQVFLIYGLVSVIMVTFSTICVTIQRRHLM</sequence>
<dbReference type="InterPro" id="IPR039524">
    <property type="entry name" value="PIGO/GPI13"/>
</dbReference>
<dbReference type="GO" id="GO:0006506">
    <property type="term" value="P:GPI anchor biosynthetic process"/>
    <property type="evidence" value="ECO:0007669"/>
    <property type="project" value="InterPro"/>
</dbReference>
<feature type="transmembrane region" description="Helical" evidence="1">
    <location>
        <begin position="6"/>
        <end position="32"/>
    </location>
</feature>
<dbReference type="GO" id="GO:0005789">
    <property type="term" value="C:endoplasmic reticulum membrane"/>
    <property type="evidence" value="ECO:0007669"/>
    <property type="project" value="TreeGrafter"/>
</dbReference>
<feature type="non-terminal residue" evidence="2">
    <location>
        <position position="1"/>
    </location>
</feature>
<dbReference type="GO" id="GO:0051377">
    <property type="term" value="F:mannose-ethanolamine phosphotransferase activity"/>
    <property type="evidence" value="ECO:0007669"/>
    <property type="project" value="TreeGrafter"/>
</dbReference>
<protein>
    <submittedName>
        <fullName evidence="2">Uncharacterized protein</fullName>
    </submittedName>
</protein>
<keyword evidence="1" id="KW-1133">Transmembrane helix</keyword>
<keyword evidence="1" id="KW-0472">Membrane</keyword>
<feature type="non-terminal residue" evidence="2">
    <location>
        <position position="172"/>
    </location>
</feature>
<evidence type="ECO:0000313" key="3">
    <source>
        <dbReference type="Proteomes" id="UP000824469"/>
    </source>
</evidence>
<dbReference type="PANTHER" id="PTHR23071:SF1">
    <property type="entry name" value="GPI ETHANOLAMINE PHOSPHATE TRANSFERASE 3"/>
    <property type="match status" value="1"/>
</dbReference>
<organism evidence="2 3">
    <name type="scientific">Taxus chinensis</name>
    <name type="common">Chinese yew</name>
    <name type="synonym">Taxus wallichiana var. chinensis</name>
    <dbReference type="NCBI Taxonomy" id="29808"/>
    <lineage>
        <taxon>Eukaryota</taxon>
        <taxon>Viridiplantae</taxon>
        <taxon>Streptophyta</taxon>
        <taxon>Embryophyta</taxon>
        <taxon>Tracheophyta</taxon>
        <taxon>Spermatophyta</taxon>
        <taxon>Pinopsida</taxon>
        <taxon>Pinidae</taxon>
        <taxon>Conifers II</taxon>
        <taxon>Cupressales</taxon>
        <taxon>Taxaceae</taxon>
        <taxon>Taxus</taxon>
    </lineage>
</organism>
<keyword evidence="3" id="KW-1185">Reference proteome</keyword>
<feature type="transmembrane region" description="Helical" evidence="1">
    <location>
        <begin position="100"/>
        <end position="122"/>
    </location>
</feature>
<dbReference type="PANTHER" id="PTHR23071">
    <property type="entry name" value="PHOSPHATIDYLINOSITOL GLYCAN"/>
    <property type="match status" value="1"/>
</dbReference>
<proteinExistence type="predicted"/>